<keyword evidence="4" id="KW-1185">Reference proteome</keyword>
<evidence type="ECO:0000313" key="4">
    <source>
        <dbReference type="Proteomes" id="UP000699462"/>
    </source>
</evidence>
<feature type="chain" id="PRO_5035799079" description="HOOK N-terminal domain-containing protein" evidence="1">
    <location>
        <begin position="21"/>
        <end position="88"/>
    </location>
</feature>
<dbReference type="InterPro" id="IPR043936">
    <property type="entry name" value="HOOK_N"/>
</dbReference>
<evidence type="ECO:0000256" key="1">
    <source>
        <dbReference type="SAM" id="SignalP"/>
    </source>
</evidence>
<dbReference type="SUPFAM" id="SSF116907">
    <property type="entry name" value="Hook domain"/>
    <property type="match status" value="1"/>
</dbReference>
<comment type="caution">
    <text evidence="3">The sequence shown here is derived from an EMBL/GenBank/DDBJ whole genome shotgun (WGS) entry which is preliminary data.</text>
</comment>
<feature type="signal peptide" evidence="1">
    <location>
        <begin position="1"/>
        <end position="20"/>
    </location>
</feature>
<reference evidence="3 4" key="1">
    <citation type="submission" date="2019-07" db="EMBL/GenBank/DDBJ databases">
        <title>Annotation for the trematode Paragonimus westermani.</title>
        <authorList>
            <person name="Choi Y.-J."/>
        </authorList>
    </citation>
    <scope>NUCLEOTIDE SEQUENCE [LARGE SCALE GENOMIC DNA]</scope>
    <source>
        <strain evidence="3">180907_Pwestermani</strain>
    </source>
</reference>
<dbReference type="OrthoDB" id="49395at2759"/>
<keyword evidence="1" id="KW-0732">Signal</keyword>
<dbReference type="AlphaFoldDB" id="A0A8T0D536"/>
<dbReference type="Proteomes" id="UP000699462">
    <property type="component" value="Unassembled WGS sequence"/>
</dbReference>
<dbReference type="Pfam" id="PF19047">
    <property type="entry name" value="HOOK_N"/>
    <property type="match status" value="1"/>
</dbReference>
<feature type="domain" description="HOOK N-terminal" evidence="2">
    <location>
        <begin position="6"/>
        <end position="77"/>
    </location>
</feature>
<organism evidence="3 4">
    <name type="scientific">Paragonimus westermani</name>
    <dbReference type="NCBI Taxonomy" id="34504"/>
    <lineage>
        <taxon>Eukaryota</taxon>
        <taxon>Metazoa</taxon>
        <taxon>Spiralia</taxon>
        <taxon>Lophotrochozoa</taxon>
        <taxon>Platyhelminthes</taxon>
        <taxon>Trematoda</taxon>
        <taxon>Digenea</taxon>
        <taxon>Plagiorchiida</taxon>
        <taxon>Troglotremata</taxon>
        <taxon>Troglotrematidae</taxon>
        <taxon>Paragonimus</taxon>
    </lineage>
</organism>
<gene>
    <name evidence="3" type="ORF">P879_09910</name>
</gene>
<name>A0A8T0D536_9TREM</name>
<dbReference type="InterPro" id="IPR036872">
    <property type="entry name" value="CH_dom_sf"/>
</dbReference>
<evidence type="ECO:0000259" key="2">
    <source>
        <dbReference type="Pfam" id="PF19047"/>
    </source>
</evidence>
<sequence>MSGSHLVKYLLTWLRTFVAAAEVETVEDISDGLIISKVLYAISPDHFPLHWLGRLHQEPNPDRRSKARNCVNICINISKLGSGVIIRL</sequence>
<evidence type="ECO:0000313" key="3">
    <source>
        <dbReference type="EMBL" id="KAF8561687.1"/>
    </source>
</evidence>
<proteinExistence type="predicted"/>
<dbReference type="GO" id="GO:0030705">
    <property type="term" value="P:cytoskeleton-dependent intracellular transport"/>
    <property type="evidence" value="ECO:0007669"/>
    <property type="project" value="InterPro"/>
</dbReference>
<accession>A0A8T0D536</accession>
<dbReference type="Gene3D" id="1.10.418.10">
    <property type="entry name" value="Calponin-like domain"/>
    <property type="match status" value="1"/>
</dbReference>
<protein>
    <recommendedName>
        <fullName evidence="2">HOOK N-terminal domain-containing protein</fullName>
    </recommendedName>
</protein>
<dbReference type="EMBL" id="JTDF01021561">
    <property type="protein sequence ID" value="KAF8561687.1"/>
    <property type="molecule type" value="Genomic_DNA"/>
</dbReference>